<dbReference type="GO" id="GO:0046872">
    <property type="term" value="F:metal ion binding"/>
    <property type="evidence" value="ECO:0007669"/>
    <property type="project" value="InterPro"/>
</dbReference>
<name>A0A6J7KMN7_9ZZZZ</name>
<dbReference type="GO" id="GO:0003677">
    <property type="term" value="F:DNA binding"/>
    <property type="evidence" value="ECO:0007669"/>
    <property type="project" value="InterPro"/>
</dbReference>
<dbReference type="InterPro" id="IPR003735">
    <property type="entry name" value="Metal_Tscrpt_repr"/>
</dbReference>
<reference evidence="2" key="1">
    <citation type="submission" date="2020-05" db="EMBL/GenBank/DDBJ databases">
        <authorList>
            <person name="Chiriac C."/>
            <person name="Salcher M."/>
            <person name="Ghai R."/>
            <person name="Kavagutti S V."/>
        </authorList>
    </citation>
    <scope>NUCLEOTIDE SEQUENCE</scope>
</reference>
<dbReference type="Pfam" id="PF02583">
    <property type="entry name" value="Trns_repr_metal"/>
    <property type="match status" value="1"/>
</dbReference>
<feature type="region of interest" description="Disordered" evidence="1">
    <location>
        <begin position="1"/>
        <end position="42"/>
    </location>
</feature>
<dbReference type="PANTHER" id="PTHR33677:SF3">
    <property type="entry name" value="COPPER-SENSING TRANSCRIPTIONAL REPRESSOR RICR"/>
    <property type="match status" value="1"/>
</dbReference>
<dbReference type="EMBL" id="CAFBMK010000417">
    <property type="protein sequence ID" value="CAB4956917.1"/>
    <property type="molecule type" value="Genomic_DNA"/>
</dbReference>
<dbReference type="Gene3D" id="1.20.58.1000">
    <property type="entry name" value="Metal-sensitive repressor, helix protomer"/>
    <property type="match status" value="1"/>
</dbReference>
<evidence type="ECO:0000313" key="2">
    <source>
        <dbReference type="EMBL" id="CAB4956917.1"/>
    </source>
</evidence>
<dbReference type="CDD" id="cd10148">
    <property type="entry name" value="CsoR-like_DUF156"/>
    <property type="match status" value="1"/>
</dbReference>
<gene>
    <name evidence="2" type="ORF">UFOPK3564_03815</name>
</gene>
<evidence type="ECO:0000256" key="1">
    <source>
        <dbReference type="SAM" id="MobiDB-lite"/>
    </source>
</evidence>
<dbReference type="GO" id="GO:0006355">
    <property type="term" value="P:regulation of DNA-templated transcription"/>
    <property type="evidence" value="ECO:0007669"/>
    <property type="project" value="InterPro"/>
</dbReference>
<dbReference type="AlphaFoldDB" id="A0A6J7KMN7"/>
<proteinExistence type="predicted"/>
<dbReference type="PANTHER" id="PTHR33677">
    <property type="entry name" value="TRANSCRIPTIONAL REPRESSOR FRMR-RELATED"/>
    <property type="match status" value="1"/>
</dbReference>
<organism evidence="2">
    <name type="scientific">freshwater metagenome</name>
    <dbReference type="NCBI Taxonomy" id="449393"/>
    <lineage>
        <taxon>unclassified sequences</taxon>
        <taxon>metagenomes</taxon>
        <taxon>ecological metagenomes</taxon>
    </lineage>
</organism>
<accession>A0A6J7KMN7</accession>
<protein>
    <submittedName>
        <fullName evidence="2">Unannotated protein</fullName>
    </submittedName>
</protein>
<dbReference type="InterPro" id="IPR038390">
    <property type="entry name" value="Metal_Tscrpt_repr_sf"/>
</dbReference>
<sequence>MAGPSPAAPDASTTVDVDAPDATAHPAAQPPRGYSATKDQLRSRLRRIEGQVRGIDRMVDEERYCIDVLTQISAVQAALDKVALGLLDDHARTCVAGAEGEQRLERTDELMAAVGRMLRRG</sequence>